<proteinExistence type="predicted"/>
<feature type="compositionally biased region" description="Basic and acidic residues" evidence="1">
    <location>
        <begin position="95"/>
        <end position="107"/>
    </location>
</feature>
<protein>
    <submittedName>
        <fullName evidence="2">Uncharacterized protein</fullName>
    </submittedName>
</protein>
<reference evidence="2" key="1">
    <citation type="submission" date="2019-09" db="EMBL/GenBank/DDBJ databases">
        <title>Draft genome information of white flower Hibiscus syriacus.</title>
        <authorList>
            <person name="Kim Y.-M."/>
        </authorList>
    </citation>
    <scope>NUCLEOTIDE SEQUENCE [LARGE SCALE GENOMIC DNA]</scope>
    <source>
        <strain evidence="2">YM2019G1</strain>
    </source>
</reference>
<organism evidence="2 3">
    <name type="scientific">Hibiscus syriacus</name>
    <name type="common">Rose of Sharon</name>
    <dbReference type="NCBI Taxonomy" id="106335"/>
    <lineage>
        <taxon>Eukaryota</taxon>
        <taxon>Viridiplantae</taxon>
        <taxon>Streptophyta</taxon>
        <taxon>Embryophyta</taxon>
        <taxon>Tracheophyta</taxon>
        <taxon>Spermatophyta</taxon>
        <taxon>Magnoliopsida</taxon>
        <taxon>eudicotyledons</taxon>
        <taxon>Gunneridae</taxon>
        <taxon>Pentapetalae</taxon>
        <taxon>rosids</taxon>
        <taxon>malvids</taxon>
        <taxon>Malvales</taxon>
        <taxon>Malvaceae</taxon>
        <taxon>Malvoideae</taxon>
        <taxon>Hibiscus</taxon>
    </lineage>
</organism>
<dbReference type="EMBL" id="VEPZ02001623">
    <property type="protein sequence ID" value="KAE8665225.1"/>
    <property type="molecule type" value="Genomic_DNA"/>
</dbReference>
<dbReference type="AlphaFoldDB" id="A0A6A2XD93"/>
<evidence type="ECO:0000313" key="3">
    <source>
        <dbReference type="Proteomes" id="UP000436088"/>
    </source>
</evidence>
<name>A0A6A2XD93_HIBSY</name>
<dbReference type="Proteomes" id="UP000436088">
    <property type="component" value="Unassembled WGS sequence"/>
</dbReference>
<gene>
    <name evidence="2" type="ORF">F3Y22_tig00112637pilonHSYRG00018</name>
</gene>
<comment type="caution">
    <text evidence="2">The sequence shown here is derived from an EMBL/GenBank/DDBJ whole genome shotgun (WGS) entry which is preliminary data.</text>
</comment>
<feature type="region of interest" description="Disordered" evidence="1">
    <location>
        <begin position="35"/>
        <end position="107"/>
    </location>
</feature>
<evidence type="ECO:0000313" key="2">
    <source>
        <dbReference type="EMBL" id="KAE8665225.1"/>
    </source>
</evidence>
<feature type="compositionally biased region" description="Basic and acidic residues" evidence="1">
    <location>
        <begin position="55"/>
        <end position="77"/>
    </location>
</feature>
<evidence type="ECO:0000256" key="1">
    <source>
        <dbReference type="SAM" id="MobiDB-lite"/>
    </source>
</evidence>
<keyword evidence="3" id="KW-1185">Reference proteome</keyword>
<sequence length="107" mass="12106">MLSSLNKTLASPRLFSSSSGICFFDIVTNKKHHFATNKNGNKESRFGLRSGSELRPGKKEMDEPREENRGNSERNGGEAEGVAEEELWWSSAMAEGRKQEGKEEEWR</sequence>
<accession>A0A6A2XD93</accession>